<name>A0A699ZB26_HAELA</name>
<dbReference type="Proteomes" id="UP000485058">
    <property type="component" value="Unassembled WGS sequence"/>
</dbReference>
<sequence>MSLVAQCPRGSGQVARSQSRIRLEARENKSGELHAAHIATVHASTGPRTPPGKQREERRAEWKTQLLPVKVRVKVRGLAAGHQGPGWRYAARVQGNQAQVKGAPPAAGWGAQPAPRHPAYLSDMSGGLPHPRVPQRPHTSSRATSPSPRCCTPLPTPHAPPSARLAARHPPPAAPTGPPMPLDSEDPLMLQHLQVFCMYFANSNFLTPYNQLQRRPGRLK</sequence>
<reference evidence="2 3" key="1">
    <citation type="submission" date="2020-02" db="EMBL/GenBank/DDBJ databases">
        <title>Draft genome sequence of Haematococcus lacustris strain NIES-144.</title>
        <authorList>
            <person name="Morimoto D."/>
            <person name="Nakagawa S."/>
            <person name="Yoshida T."/>
            <person name="Sawayama S."/>
        </authorList>
    </citation>
    <scope>NUCLEOTIDE SEQUENCE [LARGE SCALE GENOMIC DNA]</scope>
    <source>
        <strain evidence="2 3">NIES-144</strain>
    </source>
</reference>
<protein>
    <submittedName>
        <fullName evidence="2">Uncharacterized protein</fullName>
    </submittedName>
</protein>
<keyword evidence="3" id="KW-1185">Reference proteome</keyword>
<proteinExistence type="predicted"/>
<feature type="compositionally biased region" description="Pro residues" evidence="1">
    <location>
        <begin position="169"/>
        <end position="181"/>
    </location>
</feature>
<gene>
    <name evidence="2" type="ORF">HaLaN_16843</name>
</gene>
<feature type="compositionally biased region" description="Polar residues" evidence="1">
    <location>
        <begin position="137"/>
        <end position="147"/>
    </location>
</feature>
<feature type="compositionally biased region" description="Low complexity" evidence="1">
    <location>
        <begin position="102"/>
        <end position="114"/>
    </location>
</feature>
<evidence type="ECO:0000313" key="3">
    <source>
        <dbReference type="Proteomes" id="UP000485058"/>
    </source>
</evidence>
<feature type="region of interest" description="Disordered" evidence="1">
    <location>
        <begin position="101"/>
        <end position="182"/>
    </location>
</feature>
<dbReference type="EMBL" id="BLLF01001526">
    <property type="protein sequence ID" value="GFH19823.1"/>
    <property type="molecule type" value="Genomic_DNA"/>
</dbReference>
<dbReference type="AlphaFoldDB" id="A0A699ZB26"/>
<comment type="caution">
    <text evidence="2">The sequence shown here is derived from an EMBL/GenBank/DDBJ whole genome shotgun (WGS) entry which is preliminary data.</text>
</comment>
<accession>A0A699ZB26</accession>
<evidence type="ECO:0000256" key="1">
    <source>
        <dbReference type="SAM" id="MobiDB-lite"/>
    </source>
</evidence>
<organism evidence="2 3">
    <name type="scientific">Haematococcus lacustris</name>
    <name type="common">Green alga</name>
    <name type="synonym">Haematococcus pluvialis</name>
    <dbReference type="NCBI Taxonomy" id="44745"/>
    <lineage>
        <taxon>Eukaryota</taxon>
        <taxon>Viridiplantae</taxon>
        <taxon>Chlorophyta</taxon>
        <taxon>core chlorophytes</taxon>
        <taxon>Chlorophyceae</taxon>
        <taxon>CS clade</taxon>
        <taxon>Chlamydomonadales</taxon>
        <taxon>Haematococcaceae</taxon>
        <taxon>Haematococcus</taxon>
    </lineage>
</organism>
<evidence type="ECO:0000313" key="2">
    <source>
        <dbReference type="EMBL" id="GFH19823.1"/>
    </source>
</evidence>